<comment type="similarity">
    <text evidence="1 3 4">Belongs to the ArsC family.</text>
</comment>
<dbReference type="InterPro" id="IPR006659">
    <property type="entry name" value="Arsenate_reductase"/>
</dbReference>
<dbReference type="PROSITE" id="PS51353">
    <property type="entry name" value="ARSC"/>
    <property type="match status" value="1"/>
</dbReference>
<dbReference type="PANTHER" id="PTHR30041:SF4">
    <property type="entry name" value="ARSENATE REDUCTASE"/>
    <property type="match status" value="1"/>
</dbReference>
<dbReference type="Gene3D" id="3.40.30.10">
    <property type="entry name" value="Glutaredoxin"/>
    <property type="match status" value="1"/>
</dbReference>
<name>A0A2S0MTX1_9RHOB</name>
<keyword evidence="2 4" id="KW-0560">Oxidoreductase</keyword>
<sequence length="113" mass="12525">MIDYWHNPRCSKSRAGLALLQDRAAALTVRRYLDDPPTRAEIETARAALGLAPIDMIRTGEKVFRDLGLTRDSSDDALLDAMAAHPILIERPLAILGDRAIIGRPPERLLDLL</sequence>
<dbReference type="Pfam" id="PF03960">
    <property type="entry name" value="ArsC"/>
    <property type="match status" value="1"/>
</dbReference>
<accession>A0A2S0MTX1</accession>
<reference evidence="6" key="1">
    <citation type="submission" date="2018-03" db="EMBL/GenBank/DDBJ databases">
        <title>Genomic analysis of the strain SH-1 isolated from shrimp intestine.</title>
        <authorList>
            <person name="Kim Y.-S."/>
            <person name="Kim S.-E."/>
            <person name="Kim K.-H."/>
        </authorList>
    </citation>
    <scope>NUCLEOTIDE SEQUENCE [LARGE SCALE GENOMIC DNA]</scope>
    <source>
        <strain evidence="6">SH-1</strain>
    </source>
</reference>
<dbReference type="SUPFAM" id="SSF52833">
    <property type="entry name" value="Thioredoxin-like"/>
    <property type="match status" value="1"/>
</dbReference>
<dbReference type="InterPro" id="IPR036249">
    <property type="entry name" value="Thioredoxin-like_sf"/>
</dbReference>
<dbReference type="GO" id="GO:0008794">
    <property type="term" value="F:arsenate reductase (glutaredoxin) activity"/>
    <property type="evidence" value="ECO:0007669"/>
    <property type="project" value="UniProtKB-UniRule"/>
</dbReference>
<dbReference type="PANTHER" id="PTHR30041">
    <property type="entry name" value="ARSENATE REDUCTASE"/>
    <property type="match status" value="1"/>
</dbReference>
<dbReference type="EMBL" id="CP027665">
    <property type="protein sequence ID" value="AVO39344.1"/>
    <property type="molecule type" value="Genomic_DNA"/>
</dbReference>
<comment type="catalytic activity">
    <reaction evidence="4">
        <text>[glutaredoxin]-dithiol + arsenate + glutathione + H(+) = glutathionyl-S-S-[glutaredoxin] + arsenite + H2O</text>
        <dbReference type="Rhea" id="RHEA:22016"/>
        <dbReference type="Rhea" id="RHEA-COMP:10729"/>
        <dbReference type="Rhea" id="RHEA-COMP:17668"/>
        <dbReference type="ChEBI" id="CHEBI:15377"/>
        <dbReference type="ChEBI" id="CHEBI:15378"/>
        <dbReference type="ChEBI" id="CHEBI:29242"/>
        <dbReference type="ChEBI" id="CHEBI:29950"/>
        <dbReference type="ChEBI" id="CHEBI:48597"/>
        <dbReference type="ChEBI" id="CHEBI:57925"/>
        <dbReference type="ChEBI" id="CHEBI:146199"/>
        <dbReference type="EC" id="1.20.4.1"/>
    </reaction>
</comment>
<evidence type="ECO:0000256" key="3">
    <source>
        <dbReference type="PROSITE-ProRule" id="PRU01282"/>
    </source>
</evidence>
<dbReference type="KEGG" id="thas:C6Y53_17675"/>
<dbReference type="NCBIfam" id="TIGR00014">
    <property type="entry name" value="arsC"/>
    <property type="match status" value="1"/>
</dbReference>
<dbReference type="InterPro" id="IPR006660">
    <property type="entry name" value="Arsenate_reductase-like"/>
</dbReference>
<evidence type="ECO:0000313" key="6">
    <source>
        <dbReference type="Proteomes" id="UP000237655"/>
    </source>
</evidence>
<evidence type="ECO:0000256" key="1">
    <source>
        <dbReference type="ARBA" id="ARBA00007198"/>
    </source>
</evidence>
<dbReference type="AlphaFoldDB" id="A0A2S0MTX1"/>
<dbReference type="EC" id="1.20.4.1" evidence="4"/>
<dbReference type="RefSeq" id="WP_106473649.1">
    <property type="nucleotide sequence ID" value="NZ_CP027665.1"/>
</dbReference>
<proteinExistence type="inferred from homology"/>
<protein>
    <recommendedName>
        <fullName evidence="4">Arsenate reductase</fullName>
        <ecNumber evidence="4">1.20.4.1</ecNumber>
    </recommendedName>
</protein>
<dbReference type="CDD" id="cd03034">
    <property type="entry name" value="ArsC_ArsC"/>
    <property type="match status" value="1"/>
</dbReference>
<evidence type="ECO:0000256" key="4">
    <source>
        <dbReference type="RuleBase" id="RU362029"/>
    </source>
</evidence>
<gene>
    <name evidence="5" type="primary">arsC</name>
    <name evidence="5" type="ORF">C6Y53_17675</name>
</gene>
<organism evidence="5 6">
    <name type="scientific">Pukyongiella litopenaei</name>
    <dbReference type="NCBI Taxonomy" id="2605946"/>
    <lineage>
        <taxon>Bacteria</taxon>
        <taxon>Pseudomonadati</taxon>
        <taxon>Pseudomonadota</taxon>
        <taxon>Alphaproteobacteria</taxon>
        <taxon>Rhodobacterales</taxon>
        <taxon>Paracoccaceae</taxon>
        <taxon>Pukyongiella</taxon>
    </lineage>
</organism>
<evidence type="ECO:0000313" key="5">
    <source>
        <dbReference type="EMBL" id="AVO39344.1"/>
    </source>
</evidence>
<evidence type="ECO:0000256" key="2">
    <source>
        <dbReference type="ARBA" id="ARBA00023002"/>
    </source>
</evidence>
<dbReference type="Proteomes" id="UP000237655">
    <property type="component" value="Chromosome"/>
</dbReference>
<keyword evidence="6" id="KW-1185">Reference proteome</keyword>